<keyword evidence="3" id="KW-0658">Purine biosynthesis</keyword>
<reference evidence="5 6" key="1">
    <citation type="submission" date="2019-02" db="EMBL/GenBank/DDBJ databases">
        <title>Deep-cultivation of Planctomycetes and their phenomic and genomic characterization uncovers novel biology.</title>
        <authorList>
            <person name="Wiegand S."/>
            <person name="Jogler M."/>
            <person name="Boedeker C."/>
            <person name="Pinto D."/>
            <person name="Vollmers J."/>
            <person name="Rivas-Marin E."/>
            <person name="Kohn T."/>
            <person name="Peeters S.H."/>
            <person name="Heuer A."/>
            <person name="Rast P."/>
            <person name="Oberbeckmann S."/>
            <person name="Bunk B."/>
            <person name="Jeske O."/>
            <person name="Meyerdierks A."/>
            <person name="Storesund J.E."/>
            <person name="Kallscheuer N."/>
            <person name="Luecker S."/>
            <person name="Lage O.M."/>
            <person name="Pohl T."/>
            <person name="Merkel B.J."/>
            <person name="Hornburger P."/>
            <person name="Mueller R.-W."/>
            <person name="Bruemmer F."/>
            <person name="Labrenz M."/>
            <person name="Spormann A.M."/>
            <person name="Op den Camp H."/>
            <person name="Overmann J."/>
            <person name="Amann R."/>
            <person name="Jetten M.S.M."/>
            <person name="Mascher T."/>
            <person name="Medema M.H."/>
            <person name="Devos D.P."/>
            <person name="Kaster A.-K."/>
            <person name="Ovreas L."/>
            <person name="Rohde M."/>
            <person name="Galperin M.Y."/>
            <person name="Jogler C."/>
        </authorList>
    </citation>
    <scope>NUCLEOTIDE SEQUENCE [LARGE SCALE GENOMIC DNA]</scope>
    <source>
        <strain evidence="5 6">Pla175</strain>
    </source>
</reference>
<sequence length="474" mass="52458">MSDLYENPLITRYASREMASLWGAQRKFSTWRRLWVALAEAEAELGLPISAAQLDEMRAHVDDIDFDAAAQYERRLRHDVMAHVHAYGDRCPQARGIIHLGATSNFVVDNADLILLRESLAIVRRRLVSVIDSLAKFAQQHRSLATLGFTHFQPAQPTTVGKRATLWAYDLALDLQEVEHRIEALAARSIKGASGTQASFLELFDGDHAKVAQLERLVAQKMGFERTYAVTGQTYPRKVDAQVLDTLSGVAASAHKAATDIRLLAHRKEMEEPFEAEQIGSSAMAYKRNPMRCERICGVARFVMSLAGNGAATHATQWMERTLDDSANRRLTLPQAFLGVDAVLRIYHNVASGLVVYPQVIAKHLREELPFMATENILMVAVQAGGDRQELHEHIRQHSQAAAGRVKQEGAVSDLMERLAADPAFAGVDLEAALDPAKLVGRAPEQVDEFLRDVAGPIRQRYADEISGAEELAV</sequence>
<dbReference type="InterPro" id="IPR019468">
    <property type="entry name" value="AdenyloSucc_lyase_C"/>
</dbReference>
<name>A0A518D9L1_9BACT</name>
<evidence type="ECO:0000256" key="2">
    <source>
        <dbReference type="NCBIfam" id="TIGR00928"/>
    </source>
</evidence>
<evidence type="ECO:0000256" key="1">
    <source>
        <dbReference type="ARBA" id="ARBA00023239"/>
    </source>
</evidence>
<dbReference type="GO" id="GO:0004018">
    <property type="term" value="F:N6-(1,2-dicarboxyethyl)AMP AMP-lyase (fumarate-forming) activity"/>
    <property type="evidence" value="ECO:0007669"/>
    <property type="project" value="UniProtKB-UniRule"/>
</dbReference>
<evidence type="ECO:0000256" key="3">
    <source>
        <dbReference type="RuleBase" id="RU361172"/>
    </source>
</evidence>
<accession>A0A518D9L1</accession>
<comment type="catalytic activity">
    <reaction evidence="3">
        <text>(2S)-2-[5-amino-1-(5-phospho-beta-D-ribosyl)imidazole-4-carboxamido]succinate = 5-amino-1-(5-phospho-beta-D-ribosyl)imidazole-4-carboxamide + fumarate</text>
        <dbReference type="Rhea" id="RHEA:23920"/>
        <dbReference type="ChEBI" id="CHEBI:29806"/>
        <dbReference type="ChEBI" id="CHEBI:58443"/>
        <dbReference type="ChEBI" id="CHEBI:58475"/>
        <dbReference type="EC" id="4.3.2.2"/>
    </reaction>
</comment>
<dbReference type="Gene3D" id="1.10.40.30">
    <property type="entry name" value="Fumarase/aspartase (C-terminal domain)"/>
    <property type="match status" value="1"/>
</dbReference>
<comment type="pathway">
    <text evidence="3">Purine metabolism; IMP biosynthesis via de novo pathway; 5-amino-1-(5-phospho-D-ribosyl)imidazole-4-carboxamide from 5-amino-1-(5-phospho-D-ribosyl)imidazole-4-carboxylate: step 2/2.</text>
</comment>
<dbReference type="Pfam" id="PF00206">
    <property type="entry name" value="Lyase_1"/>
    <property type="match status" value="1"/>
</dbReference>
<dbReference type="GO" id="GO:0070626">
    <property type="term" value="F:(S)-2-(5-amino-1-(5-phospho-D-ribosyl)imidazole-4-carboxamido) succinate lyase (fumarate-forming) activity"/>
    <property type="evidence" value="ECO:0007669"/>
    <property type="project" value="TreeGrafter"/>
</dbReference>
<dbReference type="Pfam" id="PF10397">
    <property type="entry name" value="ADSL_C"/>
    <property type="match status" value="1"/>
</dbReference>
<comment type="catalytic activity">
    <reaction evidence="3">
        <text>N(6)-(1,2-dicarboxyethyl)-AMP = fumarate + AMP</text>
        <dbReference type="Rhea" id="RHEA:16853"/>
        <dbReference type="ChEBI" id="CHEBI:29806"/>
        <dbReference type="ChEBI" id="CHEBI:57567"/>
        <dbReference type="ChEBI" id="CHEBI:456215"/>
        <dbReference type="EC" id="4.3.2.2"/>
    </reaction>
</comment>
<dbReference type="PANTHER" id="PTHR43172">
    <property type="entry name" value="ADENYLOSUCCINATE LYASE"/>
    <property type="match status" value="1"/>
</dbReference>
<comment type="pathway">
    <text evidence="3">Purine metabolism; AMP biosynthesis via de novo pathway; AMP from IMP: step 2/2.</text>
</comment>
<dbReference type="InterPro" id="IPR000362">
    <property type="entry name" value="Fumarate_lyase_fam"/>
</dbReference>
<organism evidence="5 6">
    <name type="scientific">Pirellulimonas nuda</name>
    <dbReference type="NCBI Taxonomy" id="2528009"/>
    <lineage>
        <taxon>Bacteria</taxon>
        <taxon>Pseudomonadati</taxon>
        <taxon>Planctomycetota</taxon>
        <taxon>Planctomycetia</taxon>
        <taxon>Pirellulales</taxon>
        <taxon>Lacipirellulaceae</taxon>
        <taxon>Pirellulimonas</taxon>
    </lineage>
</organism>
<dbReference type="AlphaFoldDB" id="A0A518D9L1"/>
<dbReference type="InterPro" id="IPR004769">
    <property type="entry name" value="Pur_lyase"/>
</dbReference>
<comment type="similarity">
    <text evidence="3">Belongs to the lyase 1 family. Adenylosuccinate lyase subfamily.</text>
</comment>
<dbReference type="GO" id="GO:0006189">
    <property type="term" value="P:'de novo' IMP biosynthetic process"/>
    <property type="evidence" value="ECO:0007669"/>
    <property type="project" value="UniProtKB-UniPathway"/>
</dbReference>
<dbReference type="PROSITE" id="PS00163">
    <property type="entry name" value="FUMARATE_LYASES"/>
    <property type="match status" value="1"/>
</dbReference>
<proteinExistence type="inferred from homology"/>
<dbReference type="Gene3D" id="1.10.275.60">
    <property type="match status" value="1"/>
</dbReference>
<dbReference type="EMBL" id="CP036291">
    <property type="protein sequence ID" value="QDU88175.1"/>
    <property type="molecule type" value="Genomic_DNA"/>
</dbReference>
<protein>
    <recommendedName>
        <fullName evidence="2 3">Adenylosuccinate lyase</fullName>
        <shortName evidence="3">ASL</shortName>
        <ecNumber evidence="2 3">4.3.2.2</ecNumber>
    </recommendedName>
    <alternativeName>
        <fullName evidence="3">Adenylosuccinase</fullName>
    </alternativeName>
</protein>
<gene>
    <name evidence="5" type="primary">purB</name>
    <name evidence="5" type="ORF">Pla175_15460</name>
</gene>
<dbReference type="CDD" id="cd03302">
    <property type="entry name" value="Adenylsuccinate_lyase_2"/>
    <property type="match status" value="1"/>
</dbReference>
<dbReference type="KEGG" id="pnd:Pla175_15460"/>
<dbReference type="PRINTS" id="PR00149">
    <property type="entry name" value="FUMRATELYASE"/>
</dbReference>
<dbReference type="PRINTS" id="PR00145">
    <property type="entry name" value="ARGSUCLYASE"/>
</dbReference>
<keyword evidence="1 3" id="KW-0456">Lyase</keyword>
<evidence type="ECO:0000313" key="5">
    <source>
        <dbReference type="EMBL" id="QDU88175.1"/>
    </source>
</evidence>
<dbReference type="SMART" id="SM00998">
    <property type="entry name" value="ADSL_C"/>
    <property type="match status" value="1"/>
</dbReference>
<dbReference type="OrthoDB" id="9768878at2"/>
<dbReference type="Proteomes" id="UP000317429">
    <property type="component" value="Chromosome"/>
</dbReference>
<evidence type="ECO:0000259" key="4">
    <source>
        <dbReference type="SMART" id="SM00998"/>
    </source>
</evidence>
<dbReference type="InterPro" id="IPR008948">
    <property type="entry name" value="L-Aspartase-like"/>
</dbReference>
<dbReference type="UniPathway" id="UPA00075">
    <property type="reaction ID" value="UER00336"/>
</dbReference>
<dbReference type="PANTHER" id="PTHR43172:SF1">
    <property type="entry name" value="ADENYLOSUCCINATE LYASE"/>
    <property type="match status" value="1"/>
</dbReference>
<dbReference type="NCBIfam" id="TIGR00928">
    <property type="entry name" value="purB"/>
    <property type="match status" value="1"/>
</dbReference>
<dbReference type="InterPro" id="IPR020557">
    <property type="entry name" value="Fumarate_lyase_CS"/>
</dbReference>
<dbReference type="GO" id="GO:0005829">
    <property type="term" value="C:cytosol"/>
    <property type="evidence" value="ECO:0007669"/>
    <property type="project" value="TreeGrafter"/>
</dbReference>
<dbReference type="SUPFAM" id="SSF48557">
    <property type="entry name" value="L-aspartase-like"/>
    <property type="match status" value="1"/>
</dbReference>
<dbReference type="InterPro" id="IPR022761">
    <property type="entry name" value="Fumarate_lyase_N"/>
</dbReference>
<dbReference type="RefSeq" id="WP_145282807.1">
    <property type="nucleotide sequence ID" value="NZ_CP036291.1"/>
</dbReference>
<dbReference type="EC" id="4.3.2.2" evidence="2 3"/>
<dbReference type="UniPathway" id="UPA00074">
    <property type="reaction ID" value="UER00132"/>
</dbReference>
<keyword evidence="6" id="KW-1185">Reference proteome</keyword>
<evidence type="ECO:0000313" key="6">
    <source>
        <dbReference type="Proteomes" id="UP000317429"/>
    </source>
</evidence>
<dbReference type="GO" id="GO:0044208">
    <property type="term" value="P:'de novo' AMP biosynthetic process"/>
    <property type="evidence" value="ECO:0007669"/>
    <property type="project" value="UniProtKB-UniPathway"/>
</dbReference>
<feature type="domain" description="Adenylosuccinate lyase C-terminal" evidence="4">
    <location>
        <begin position="369"/>
        <end position="451"/>
    </location>
</feature>
<dbReference type="Gene3D" id="1.20.200.10">
    <property type="entry name" value="Fumarase/aspartase (Central domain)"/>
    <property type="match status" value="1"/>
</dbReference>